<sequence>MSGDERGGLTVARLSRSFGGLQVLRDVSFRLNPGQVVGLIGPNGAGKSTLINCVTGALTPDGGDIWLNGAWATGRSPDALCRSGLSRTFQHARLLEELTVLDNVLVGAHVRGRVGLVSAALRLPSHRREEIRLHECAMHALDLVGCGHLADTPAHALTTGQQRLVSVARVLASDPRFVLLDEPAAGLDDTETGALADALRQVAAGDVGLLIIEHHLELIMELCDEVLVLAGGGVVASGPPAVVRSHPAVVDAYLGTPA</sequence>
<keyword evidence="3 5" id="KW-0067">ATP-binding</keyword>
<dbReference type="Pfam" id="PF00005">
    <property type="entry name" value="ABC_tran"/>
    <property type="match status" value="1"/>
</dbReference>
<evidence type="ECO:0000259" key="4">
    <source>
        <dbReference type="PROSITE" id="PS50893"/>
    </source>
</evidence>
<name>A0A5C4JGT6_9ACTN</name>
<dbReference type="Proteomes" id="UP000309174">
    <property type="component" value="Unassembled WGS sequence"/>
</dbReference>
<dbReference type="GO" id="GO:0005524">
    <property type="term" value="F:ATP binding"/>
    <property type="evidence" value="ECO:0007669"/>
    <property type="project" value="UniProtKB-KW"/>
</dbReference>
<dbReference type="InterPro" id="IPR032823">
    <property type="entry name" value="BCA_ABC_TP_C"/>
</dbReference>
<evidence type="ECO:0000313" key="6">
    <source>
        <dbReference type="Proteomes" id="UP000309174"/>
    </source>
</evidence>
<evidence type="ECO:0000256" key="2">
    <source>
        <dbReference type="ARBA" id="ARBA00022741"/>
    </source>
</evidence>
<dbReference type="Gene3D" id="3.40.50.300">
    <property type="entry name" value="P-loop containing nucleotide triphosphate hydrolases"/>
    <property type="match status" value="1"/>
</dbReference>
<protein>
    <submittedName>
        <fullName evidence="5">ABC transporter ATP-binding protein</fullName>
    </submittedName>
</protein>
<dbReference type="SMART" id="SM00382">
    <property type="entry name" value="AAA"/>
    <property type="match status" value="1"/>
</dbReference>
<dbReference type="InterPro" id="IPR003593">
    <property type="entry name" value="AAA+_ATPase"/>
</dbReference>
<evidence type="ECO:0000256" key="3">
    <source>
        <dbReference type="ARBA" id="ARBA00022840"/>
    </source>
</evidence>
<keyword evidence="1" id="KW-0813">Transport</keyword>
<dbReference type="EMBL" id="VCKW01000027">
    <property type="protein sequence ID" value="TMR04928.1"/>
    <property type="molecule type" value="Genomic_DNA"/>
</dbReference>
<accession>A0A5C4JGT6</accession>
<dbReference type="PANTHER" id="PTHR45772">
    <property type="entry name" value="CONSERVED COMPONENT OF ABC TRANSPORTER FOR NATURAL AMINO ACIDS-RELATED"/>
    <property type="match status" value="1"/>
</dbReference>
<dbReference type="RefSeq" id="WP_138644369.1">
    <property type="nucleotide sequence ID" value="NZ_VCKW01000027.1"/>
</dbReference>
<comment type="caution">
    <text evidence="5">The sequence shown here is derived from an EMBL/GenBank/DDBJ whole genome shotgun (WGS) entry which is preliminary data.</text>
</comment>
<dbReference type="PANTHER" id="PTHR45772:SF9">
    <property type="entry name" value="CONSERVED COMPONENT OF ABC TRANSPORTER FOR NATURAL AMINO ACIDS"/>
    <property type="match status" value="1"/>
</dbReference>
<keyword evidence="2" id="KW-0547">Nucleotide-binding</keyword>
<dbReference type="AlphaFoldDB" id="A0A5C4JGT6"/>
<dbReference type="GO" id="GO:0016887">
    <property type="term" value="F:ATP hydrolysis activity"/>
    <property type="evidence" value="ECO:0007669"/>
    <property type="project" value="InterPro"/>
</dbReference>
<proteinExistence type="predicted"/>
<evidence type="ECO:0000313" key="5">
    <source>
        <dbReference type="EMBL" id="TMR04928.1"/>
    </source>
</evidence>
<organism evidence="5 6">
    <name type="scientific">Actinomadura soli</name>
    <dbReference type="NCBI Taxonomy" id="2508997"/>
    <lineage>
        <taxon>Bacteria</taxon>
        <taxon>Bacillati</taxon>
        <taxon>Actinomycetota</taxon>
        <taxon>Actinomycetes</taxon>
        <taxon>Streptosporangiales</taxon>
        <taxon>Thermomonosporaceae</taxon>
        <taxon>Actinomadura</taxon>
    </lineage>
</organism>
<dbReference type="InterPro" id="IPR051120">
    <property type="entry name" value="ABC_AA/LPS_Transport"/>
</dbReference>
<dbReference type="OrthoDB" id="3464624at2"/>
<dbReference type="Pfam" id="PF12399">
    <property type="entry name" value="BCA_ABC_TP_C"/>
    <property type="match status" value="1"/>
</dbReference>
<dbReference type="InterPro" id="IPR003439">
    <property type="entry name" value="ABC_transporter-like_ATP-bd"/>
</dbReference>
<dbReference type="GO" id="GO:0005886">
    <property type="term" value="C:plasma membrane"/>
    <property type="evidence" value="ECO:0007669"/>
    <property type="project" value="TreeGrafter"/>
</dbReference>
<gene>
    <name evidence="5" type="ORF">ETD83_07725</name>
</gene>
<evidence type="ECO:0000256" key="1">
    <source>
        <dbReference type="ARBA" id="ARBA00022448"/>
    </source>
</evidence>
<keyword evidence="6" id="KW-1185">Reference proteome</keyword>
<dbReference type="InterPro" id="IPR027417">
    <property type="entry name" value="P-loop_NTPase"/>
</dbReference>
<reference evidence="5 6" key="1">
    <citation type="submission" date="2019-05" db="EMBL/GenBank/DDBJ databases">
        <title>Draft genome sequence of Actinomadura sp. 14C53.</title>
        <authorList>
            <person name="Saricaoglu S."/>
            <person name="Isik K."/>
        </authorList>
    </citation>
    <scope>NUCLEOTIDE SEQUENCE [LARGE SCALE GENOMIC DNA]</scope>
    <source>
        <strain evidence="5 6">14C53</strain>
    </source>
</reference>
<dbReference type="CDD" id="cd03219">
    <property type="entry name" value="ABC_Mj1267_LivG_branched"/>
    <property type="match status" value="1"/>
</dbReference>
<dbReference type="SUPFAM" id="SSF52540">
    <property type="entry name" value="P-loop containing nucleoside triphosphate hydrolases"/>
    <property type="match status" value="1"/>
</dbReference>
<feature type="domain" description="ABC transporter" evidence="4">
    <location>
        <begin position="9"/>
        <end position="256"/>
    </location>
</feature>
<dbReference type="PROSITE" id="PS50893">
    <property type="entry name" value="ABC_TRANSPORTER_2"/>
    <property type="match status" value="1"/>
</dbReference>